<name>A0AA95KCL6_9GAMM</name>
<protein>
    <submittedName>
        <fullName evidence="1">DUF2971 domain-containing protein</fullName>
    </submittedName>
</protein>
<evidence type="ECO:0000313" key="1">
    <source>
        <dbReference type="EMBL" id="WGM00414.1"/>
    </source>
</evidence>
<dbReference type="Pfam" id="PF11185">
    <property type="entry name" value="DUF2971"/>
    <property type="match status" value="1"/>
</dbReference>
<evidence type="ECO:0000313" key="2">
    <source>
        <dbReference type="Proteomes" id="UP001177595"/>
    </source>
</evidence>
<dbReference type="InterPro" id="IPR021352">
    <property type="entry name" value="DUF2971"/>
</dbReference>
<reference evidence="1" key="1">
    <citation type="submission" date="2023-04" db="EMBL/GenBank/DDBJ databases">
        <title>Genome dynamics across the evolutionary transition to endosymbiosis.</title>
        <authorList>
            <person name="Siozios S."/>
            <person name="Nadal-Jimenez P."/>
            <person name="Azagi T."/>
            <person name="Sprong H."/>
            <person name="Frost C.L."/>
            <person name="Parratt S.R."/>
            <person name="Taylor G."/>
            <person name="Brettell L."/>
            <person name="Lew K.C."/>
            <person name="Croft L."/>
            <person name="King K.C."/>
            <person name="Brockhurst M.A."/>
            <person name="Hypsa V."/>
            <person name="Novakova E."/>
            <person name="Darby A.C."/>
            <person name="Hurst G.D.D."/>
        </authorList>
    </citation>
    <scope>NUCLEOTIDE SEQUENCE</scope>
    <source>
        <strain evidence="1">APv</strain>
    </source>
</reference>
<organism evidence="1 2">
    <name type="scientific">Arsenophonus nasoniae</name>
    <name type="common">son-killer infecting Nasonia vitripennis</name>
    <dbReference type="NCBI Taxonomy" id="638"/>
    <lineage>
        <taxon>Bacteria</taxon>
        <taxon>Pseudomonadati</taxon>
        <taxon>Pseudomonadota</taxon>
        <taxon>Gammaproteobacteria</taxon>
        <taxon>Enterobacterales</taxon>
        <taxon>Morganellaceae</taxon>
        <taxon>Arsenophonus</taxon>
    </lineage>
</organism>
<gene>
    <name evidence="1" type="ORF">QE210_11050</name>
</gene>
<sequence length="234" mass="27627">MVNLYYFTSAVHAISNIENDRIKISRFSDLNDPFELLGVNRGGLHTRKKLQRQKKEINKKEGLICLSKSWHNPLMWGHYADRHKGIVLGFEVKDRLWDIKYESKLIDAPIDLTYNFAKKKFIKKLMTTKFKDWEYENEVRVFQKLSGTECIKEGENYFRNFNEDFILKEVIFGSMCSLSDMKETLKLIKKPRFSSVEITKARIAFQDYKVVVNKIKTKEINLLREQLLKESTAV</sequence>
<dbReference type="Proteomes" id="UP001177595">
    <property type="component" value="Chromosome"/>
</dbReference>
<accession>A0AA95KCL6</accession>
<dbReference type="AlphaFoldDB" id="A0AA95KCL6"/>
<dbReference type="EMBL" id="CP123504">
    <property type="protein sequence ID" value="WGM00414.1"/>
    <property type="molecule type" value="Genomic_DNA"/>
</dbReference>
<proteinExistence type="predicted"/>
<dbReference type="RefSeq" id="WP_280624009.1">
    <property type="nucleotide sequence ID" value="NZ_CP123504.1"/>
</dbReference>